<feature type="region of interest" description="Disordered" evidence="1">
    <location>
        <begin position="291"/>
        <end position="375"/>
    </location>
</feature>
<name>A0AAD0NZY2_9ACTN</name>
<dbReference type="KEGG" id="gta:BCM27_22480"/>
<gene>
    <name evidence="3" type="ORF">DLJ61_22710</name>
</gene>
<keyword evidence="2" id="KW-0812">Transmembrane</keyword>
<organism evidence="3 4">
    <name type="scientific">Gordonia terrae</name>
    <dbReference type="NCBI Taxonomy" id="2055"/>
    <lineage>
        <taxon>Bacteria</taxon>
        <taxon>Bacillati</taxon>
        <taxon>Actinomycetota</taxon>
        <taxon>Actinomycetes</taxon>
        <taxon>Mycobacteriales</taxon>
        <taxon>Gordoniaceae</taxon>
        <taxon>Gordonia</taxon>
    </lineage>
</organism>
<protein>
    <submittedName>
        <fullName evidence="3">Uncharacterized protein</fullName>
    </submittedName>
</protein>
<dbReference type="GeneID" id="32690631"/>
<feature type="region of interest" description="Disordered" evidence="1">
    <location>
        <begin position="435"/>
        <end position="488"/>
    </location>
</feature>
<sequence>MTDTVADPAVTPTSAQAEVTVSAVVADSVRAQLADRGIPDTAEIVLFDLDPCAGVSVGRMDPARGTVADSYSDSGLTLDALDHVIAEHLVRVGRVAAPTSRDWHEEVLDLVTRGRERLRDSDGTFLMGRDHIRLFRMARRDVAEAGAPLTARAEELARAAVAGAAAPAVVITGRVSAWPGLRDAVARAVPVPVVDAESAGSAIRPVATGGHAAEPDEGAGDGVPVWPAPAITSEREHTTDSHTPNPSPDETVRPDKGDDPPHDPPIFEAVKRAPPPMATAFGALATYGAVGQPIREDPPNGGPAYGGGASHDGTDTASGSSSATRSPSVAAPFIGRDVDTAPASDSPPDDSAPTGPLQLVDVPTTGPQAVGAGRRRGGKRVLAGIALLCAVAVVGVATALAVAHDEPAPAVAAPLPQRTIVTTEPEFADPAILAEARQPARRYTTPPPPETTTPSSESAPRPRPRSRTPRAPGGVTIPIPGLPPIVLP</sequence>
<feature type="compositionally biased region" description="Basic and acidic residues" evidence="1">
    <location>
        <begin position="250"/>
        <end position="262"/>
    </location>
</feature>
<proteinExistence type="predicted"/>
<feature type="region of interest" description="Disordered" evidence="1">
    <location>
        <begin position="207"/>
        <end position="270"/>
    </location>
</feature>
<dbReference type="AlphaFoldDB" id="A0AAD0NZY2"/>
<keyword evidence="2" id="KW-1133">Transmembrane helix</keyword>
<evidence type="ECO:0000313" key="3">
    <source>
        <dbReference type="EMBL" id="AWO85960.1"/>
    </source>
</evidence>
<feature type="compositionally biased region" description="Low complexity" evidence="1">
    <location>
        <begin position="469"/>
        <end position="479"/>
    </location>
</feature>
<accession>A0AAD0NZY2</accession>
<reference evidence="3 4" key="1">
    <citation type="submission" date="2018-05" db="EMBL/GenBank/DDBJ databases">
        <title>Complete genome sequence of Gordonia terrae NRRL B-16283.</title>
        <authorList>
            <person name="Garlena R.A."/>
            <person name="Russell D.A."/>
            <person name="Hatfull G.F."/>
        </authorList>
    </citation>
    <scope>NUCLEOTIDE SEQUENCE [LARGE SCALE GENOMIC DNA]</scope>
    <source>
        <strain evidence="3 4">NRRL B-16283</strain>
    </source>
</reference>
<feature type="compositionally biased region" description="Low complexity" evidence="1">
    <location>
        <begin position="341"/>
        <end position="353"/>
    </location>
</feature>
<dbReference type="Proteomes" id="UP000247118">
    <property type="component" value="Chromosome"/>
</dbReference>
<keyword evidence="2" id="KW-0472">Membrane</keyword>
<evidence type="ECO:0000256" key="2">
    <source>
        <dbReference type="SAM" id="Phobius"/>
    </source>
</evidence>
<feature type="compositionally biased region" description="Low complexity" evidence="1">
    <location>
        <begin position="317"/>
        <end position="331"/>
    </location>
</feature>
<dbReference type="EMBL" id="CP029604">
    <property type="protein sequence ID" value="AWO85960.1"/>
    <property type="molecule type" value="Genomic_DNA"/>
</dbReference>
<evidence type="ECO:0000256" key="1">
    <source>
        <dbReference type="SAM" id="MobiDB-lite"/>
    </source>
</evidence>
<dbReference type="RefSeq" id="WP_004022430.1">
    <property type="nucleotide sequence ID" value="NZ_CABEIC010000002.1"/>
</dbReference>
<evidence type="ECO:0000313" key="4">
    <source>
        <dbReference type="Proteomes" id="UP000247118"/>
    </source>
</evidence>
<feature type="transmembrane region" description="Helical" evidence="2">
    <location>
        <begin position="381"/>
        <end position="403"/>
    </location>
</feature>